<keyword evidence="2 3" id="KW-0413">Isomerase</keyword>
<comment type="caution">
    <text evidence="3">The sequence shown here is derived from an EMBL/GenBank/DDBJ whole genome shotgun (WGS) entry which is preliminary data.</text>
</comment>
<dbReference type="GO" id="GO:0016853">
    <property type="term" value="F:isomerase activity"/>
    <property type="evidence" value="ECO:0007669"/>
    <property type="project" value="UniProtKB-KW"/>
</dbReference>
<dbReference type="NCBIfam" id="TIGR00654">
    <property type="entry name" value="PhzF_family"/>
    <property type="match status" value="2"/>
</dbReference>
<name>A0A3S3NLV0_9MAGN</name>
<sequence>MNVNTCQRFRSADNAPNQQDELRIDAFTDSAFKGNPAAVCLLEEERDEGWMQSVAAEFNVSDTAFLSRIGSGIAESENSDPSPRFSLRWFTPVDEVELCGHATIATAHFLFSSGLVKTNKIEFISKSGLLTAQKVDGLNHVNTTFPSNNEAGEHFSIELNFPTIPVIDCDPTEHPSIPATLNGASMLNIKKTGNGDLIVELLSGEVVAGLQPQFDELQRCAGRGVIITGTAAPGSGYDFFTRFFCPKLGVNEDPVCGSCHCALVPYWSKKLGKNDLIAYMIDAFTDSAFKGNPAAVCLLEEERDEGWMQSVAAEFNISETAFLSRIGSGIAESENSDPSPRFSLRWFTPVDEVDLCGHATIASAHFLFSSGLVKTNKIEFITKSGLLTAQKVDGLNHVNTTFPSNNKAGEHFSIELNFPTIPVIDCDPTEHPSIPATLNGASMLNIKKTGDGDLIVELLSGEVVAGLQPQFDEIQKCAAAGIIITGTAAPGSGYDFFTRYFCPKLGLNEDPVTGSCHCALVLYWSKKLGKNDLIAYMASPRGGKLDLHLEEDTQRVLIRGEAVTVMIGTLLV</sequence>
<evidence type="ECO:0000313" key="3">
    <source>
        <dbReference type="EMBL" id="RWR94740.1"/>
    </source>
</evidence>
<dbReference type="InterPro" id="IPR003719">
    <property type="entry name" value="Phenazine_PhzF-like"/>
</dbReference>
<dbReference type="AlphaFoldDB" id="A0A3S3NLV0"/>
<protein>
    <submittedName>
        <fullName evidence="3">Putative isomerase</fullName>
    </submittedName>
</protein>
<proteinExistence type="inferred from homology"/>
<evidence type="ECO:0000256" key="2">
    <source>
        <dbReference type="ARBA" id="ARBA00023235"/>
    </source>
</evidence>
<dbReference type="EMBL" id="QPKB01000011">
    <property type="protein sequence ID" value="RWR94740.1"/>
    <property type="molecule type" value="Genomic_DNA"/>
</dbReference>
<dbReference type="GO" id="GO:0005737">
    <property type="term" value="C:cytoplasm"/>
    <property type="evidence" value="ECO:0007669"/>
    <property type="project" value="TreeGrafter"/>
</dbReference>
<keyword evidence="4" id="KW-1185">Reference proteome</keyword>
<organism evidence="3 4">
    <name type="scientific">Cinnamomum micranthum f. kanehirae</name>
    <dbReference type="NCBI Taxonomy" id="337451"/>
    <lineage>
        <taxon>Eukaryota</taxon>
        <taxon>Viridiplantae</taxon>
        <taxon>Streptophyta</taxon>
        <taxon>Embryophyta</taxon>
        <taxon>Tracheophyta</taxon>
        <taxon>Spermatophyta</taxon>
        <taxon>Magnoliopsida</taxon>
        <taxon>Magnoliidae</taxon>
        <taxon>Laurales</taxon>
        <taxon>Lauraceae</taxon>
        <taxon>Cinnamomum</taxon>
    </lineage>
</organism>
<dbReference type="OrthoDB" id="75169at2759"/>
<accession>A0A3S3NLV0</accession>
<dbReference type="Pfam" id="PF02567">
    <property type="entry name" value="PhzC-PhzF"/>
    <property type="match status" value="2"/>
</dbReference>
<dbReference type="Gene3D" id="3.10.310.10">
    <property type="entry name" value="Diaminopimelate Epimerase, Chain A, domain 1"/>
    <property type="match status" value="4"/>
</dbReference>
<dbReference type="STRING" id="337451.A0A3S3NLV0"/>
<dbReference type="PANTHER" id="PTHR13774:SF17">
    <property type="entry name" value="PHENAZINE BIOSYNTHESIS-LIKE DOMAIN-CONTAINING PROTEIN"/>
    <property type="match status" value="1"/>
</dbReference>
<evidence type="ECO:0000313" key="4">
    <source>
        <dbReference type="Proteomes" id="UP000283530"/>
    </source>
</evidence>
<reference evidence="3 4" key="1">
    <citation type="journal article" date="2019" name="Nat. Plants">
        <title>Stout camphor tree genome fills gaps in understanding of flowering plant genome evolution.</title>
        <authorList>
            <person name="Chaw S.M."/>
            <person name="Liu Y.C."/>
            <person name="Wu Y.W."/>
            <person name="Wang H.Y."/>
            <person name="Lin C.I."/>
            <person name="Wu C.S."/>
            <person name="Ke H.M."/>
            <person name="Chang L.Y."/>
            <person name="Hsu C.Y."/>
            <person name="Yang H.T."/>
            <person name="Sudianto E."/>
            <person name="Hsu M.H."/>
            <person name="Wu K.P."/>
            <person name="Wang L.N."/>
            <person name="Leebens-Mack J.H."/>
            <person name="Tsai I.J."/>
        </authorList>
    </citation>
    <scope>NUCLEOTIDE SEQUENCE [LARGE SCALE GENOMIC DNA]</scope>
    <source>
        <strain evidence="4">cv. Chaw 1501</strain>
        <tissue evidence="3">Young leaves</tissue>
    </source>
</reference>
<comment type="similarity">
    <text evidence="1">Belongs to the PhzF family.</text>
</comment>
<evidence type="ECO:0000256" key="1">
    <source>
        <dbReference type="ARBA" id="ARBA00008270"/>
    </source>
</evidence>
<dbReference type="Proteomes" id="UP000283530">
    <property type="component" value="Unassembled WGS sequence"/>
</dbReference>
<dbReference type="PANTHER" id="PTHR13774">
    <property type="entry name" value="PHENAZINE BIOSYNTHESIS PROTEIN"/>
    <property type="match status" value="1"/>
</dbReference>
<dbReference type="SUPFAM" id="SSF54506">
    <property type="entry name" value="Diaminopimelate epimerase-like"/>
    <property type="match status" value="2"/>
</dbReference>
<gene>
    <name evidence="3" type="ORF">CKAN_02404900</name>
</gene>